<dbReference type="InterPro" id="IPR002586">
    <property type="entry name" value="CobQ/CobB/MinD/ParA_Nub-bd_dom"/>
</dbReference>
<dbReference type="RefSeq" id="WP_160820344.1">
    <property type="nucleotide sequence ID" value="NZ_JBHSXS010000015.1"/>
</dbReference>
<keyword evidence="3" id="KW-1185">Reference proteome</keyword>
<evidence type="ECO:0000259" key="1">
    <source>
        <dbReference type="Pfam" id="PF01656"/>
    </source>
</evidence>
<name>A0ABW2CM64_9ACTN</name>
<dbReference type="SUPFAM" id="SSF52540">
    <property type="entry name" value="P-loop containing nucleoside triphosphate hydrolases"/>
    <property type="match status" value="1"/>
</dbReference>
<reference evidence="3" key="1">
    <citation type="journal article" date="2019" name="Int. J. Syst. Evol. Microbiol.">
        <title>The Global Catalogue of Microorganisms (GCM) 10K type strain sequencing project: providing services to taxonomists for standard genome sequencing and annotation.</title>
        <authorList>
            <consortium name="The Broad Institute Genomics Platform"/>
            <consortium name="The Broad Institute Genome Sequencing Center for Infectious Disease"/>
            <person name="Wu L."/>
            <person name="Ma J."/>
        </authorList>
    </citation>
    <scope>NUCLEOTIDE SEQUENCE [LARGE SCALE GENOMIC DNA]</scope>
    <source>
        <strain evidence="3">JCM 3369</strain>
    </source>
</reference>
<sequence>MLRRLGRGVRKGIGASAAGQTRNLVHITAQLGAPVPSCRRIAVTSIRGGAGKSTIAALIAGVIRAHREDRVVAIDADPGLGSLSLRLGVGGARSLRELATARPRTWDETAAYLAHTPENLWVLPATPQGVVGDELDHEIFRAGAGKLSRYFSASVIDCGAGLVSGLTQSIIAGAHAQVFVVPGTGDGALSARAALEWFARNGYRPLLTRTVIALVTHTPNPDADVDRARQMLGSGGLPVITIPYDRHLAAGIAIAPERLGTPARDAATHIAAEAFVRSLSGGAV</sequence>
<comment type="caution">
    <text evidence="2">The sequence shown here is derived from an EMBL/GenBank/DDBJ whole genome shotgun (WGS) entry which is preliminary data.</text>
</comment>
<evidence type="ECO:0000313" key="2">
    <source>
        <dbReference type="EMBL" id="MFC6882889.1"/>
    </source>
</evidence>
<dbReference type="Pfam" id="PF01656">
    <property type="entry name" value="CbiA"/>
    <property type="match status" value="1"/>
</dbReference>
<dbReference type="PANTHER" id="PTHR43384:SF14">
    <property type="entry name" value="ESX-1 SECRETION-ASSOCIATED PROTEIN ESPI"/>
    <property type="match status" value="1"/>
</dbReference>
<accession>A0ABW2CM64</accession>
<dbReference type="Proteomes" id="UP001596380">
    <property type="component" value="Unassembled WGS sequence"/>
</dbReference>
<dbReference type="InterPro" id="IPR050625">
    <property type="entry name" value="ParA/MinD_ATPase"/>
</dbReference>
<organism evidence="2 3">
    <name type="scientific">Actinomadura yumaensis</name>
    <dbReference type="NCBI Taxonomy" id="111807"/>
    <lineage>
        <taxon>Bacteria</taxon>
        <taxon>Bacillati</taxon>
        <taxon>Actinomycetota</taxon>
        <taxon>Actinomycetes</taxon>
        <taxon>Streptosporangiales</taxon>
        <taxon>Thermomonosporaceae</taxon>
        <taxon>Actinomadura</taxon>
    </lineage>
</organism>
<dbReference type="PANTHER" id="PTHR43384">
    <property type="entry name" value="SEPTUM SITE-DETERMINING PROTEIN MIND HOMOLOG, CHLOROPLASTIC-RELATED"/>
    <property type="match status" value="1"/>
</dbReference>
<dbReference type="EMBL" id="JBHSXS010000015">
    <property type="protein sequence ID" value="MFC6882889.1"/>
    <property type="molecule type" value="Genomic_DNA"/>
</dbReference>
<dbReference type="Gene3D" id="3.40.50.300">
    <property type="entry name" value="P-loop containing nucleotide triphosphate hydrolases"/>
    <property type="match status" value="1"/>
</dbReference>
<protein>
    <submittedName>
        <fullName evidence="2">MinD/ParA family protein</fullName>
    </submittedName>
</protein>
<dbReference type="InterPro" id="IPR027417">
    <property type="entry name" value="P-loop_NTPase"/>
</dbReference>
<gene>
    <name evidence="2" type="ORF">ACFQKB_24255</name>
</gene>
<feature type="domain" description="CobQ/CobB/MinD/ParA nucleotide binding" evidence="1">
    <location>
        <begin position="41"/>
        <end position="183"/>
    </location>
</feature>
<evidence type="ECO:0000313" key="3">
    <source>
        <dbReference type="Proteomes" id="UP001596380"/>
    </source>
</evidence>
<proteinExistence type="predicted"/>